<evidence type="ECO:0000256" key="2">
    <source>
        <dbReference type="ARBA" id="ARBA00022448"/>
    </source>
</evidence>
<evidence type="ECO:0000256" key="4">
    <source>
        <dbReference type="ARBA" id="ARBA00022989"/>
    </source>
</evidence>
<keyword evidence="7 8" id="KW-0407">Ion channel</keyword>
<proteinExistence type="inferred from homology"/>
<keyword evidence="2 8" id="KW-0813">Transport</keyword>
<evidence type="ECO:0000313" key="12">
    <source>
        <dbReference type="Proteomes" id="UP000270094"/>
    </source>
</evidence>
<dbReference type="PANTHER" id="PTHR11003:SF61">
    <property type="entry name" value="POTASSIUM CHANNEL DOMAIN-CONTAINING PROTEIN"/>
    <property type="match status" value="1"/>
</dbReference>
<keyword evidence="12" id="KW-1185">Reference proteome</keyword>
<reference evidence="11 12" key="1">
    <citation type="submission" date="2018-11" db="EMBL/GenBank/DDBJ databases">
        <authorList>
            <consortium name="Pathogen Informatics"/>
        </authorList>
    </citation>
    <scope>NUCLEOTIDE SEQUENCE [LARGE SCALE GENOMIC DNA]</scope>
</reference>
<keyword evidence="4 9" id="KW-1133">Transmembrane helix</keyword>
<keyword evidence="6 9" id="KW-0472">Membrane</keyword>
<dbReference type="GO" id="GO:0030322">
    <property type="term" value="P:stabilization of membrane potential"/>
    <property type="evidence" value="ECO:0007669"/>
    <property type="project" value="TreeGrafter"/>
</dbReference>
<feature type="domain" description="Potassium channel" evidence="10">
    <location>
        <begin position="66"/>
        <end position="121"/>
    </location>
</feature>
<dbReference type="SUPFAM" id="SSF81324">
    <property type="entry name" value="Voltage-gated potassium channels"/>
    <property type="match status" value="1"/>
</dbReference>
<dbReference type="GO" id="GO:0005886">
    <property type="term" value="C:plasma membrane"/>
    <property type="evidence" value="ECO:0007669"/>
    <property type="project" value="TreeGrafter"/>
</dbReference>
<dbReference type="OrthoDB" id="297496at2759"/>
<dbReference type="EMBL" id="UYYB01021356">
    <property type="protein sequence ID" value="VDM71636.1"/>
    <property type="molecule type" value="Genomic_DNA"/>
</dbReference>
<dbReference type="GO" id="GO:0015271">
    <property type="term" value="F:outward rectifier potassium channel activity"/>
    <property type="evidence" value="ECO:0007669"/>
    <property type="project" value="TreeGrafter"/>
</dbReference>
<evidence type="ECO:0000256" key="9">
    <source>
        <dbReference type="SAM" id="Phobius"/>
    </source>
</evidence>
<name>A0A3P7INP7_STRVU</name>
<organism evidence="11 12">
    <name type="scientific">Strongylus vulgaris</name>
    <name type="common">Blood worm</name>
    <dbReference type="NCBI Taxonomy" id="40348"/>
    <lineage>
        <taxon>Eukaryota</taxon>
        <taxon>Metazoa</taxon>
        <taxon>Ecdysozoa</taxon>
        <taxon>Nematoda</taxon>
        <taxon>Chromadorea</taxon>
        <taxon>Rhabditida</taxon>
        <taxon>Rhabditina</taxon>
        <taxon>Rhabditomorpha</taxon>
        <taxon>Strongyloidea</taxon>
        <taxon>Strongylidae</taxon>
        <taxon>Strongylus</taxon>
    </lineage>
</organism>
<evidence type="ECO:0000256" key="1">
    <source>
        <dbReference type="ARBA" id="ARBA00004141"/>
    </source>
</evidence>
<dbReference type="Gene3D" id="1.10.287.70">
    <property type="match status" value="1"/>
</dbReference>
<keyword evidence="3 8" id="KW-0812">Transmembrane</keyword>
<sequence>MTLEVPTDLAAKEEAYHARLIARDVMILNLRAIHQSNKEDREERWKDAILNFENDLGLEEPVRDSAWTFWMAFLYAGTIYTTIGYGNIACVTTAGQVATIIYSMIGIPIMLLILNDLGAFLLVWVTRIACGFSDVMLFLGIRSGIRRMGKDSNERLRYTFISRKLANVGLIGAVSESTIAPIVKLERYGGLSISWSLCFRVSLPFNMIHIT</sequence>
<evidence type="ECO:0000313" key="11">
    <source>
        <dbReference type="EMBL" id="VDM71636.1"/>
    </source>
</evidence>
<dbReference type="AlphaFoldDB" id="A0A3P7INP7"/>
<protein>
    <recommendedName>
        <fullName evidence="10">Potassium channel domain-containing protein</fullName>
    </recommendedName>
</protein>
<evidence type="ECO:0000256" key="6">
    <source>
        <dbReference type="ARBA" id="ARBA00023136"/>
    </source>
</evidence>
<feature type="transmembrane region" description="Helical" evidence="9">
    <location>
        <begin position="120"/>
        <end position="141"/>
    </location>
</feature>
<dbReference type="Pfam" id="PF07885">
    <property type="entry name" value="Ion_trans_2"/>
    <property type="match status" value="1"/>
</dbReference>
<dbReference type="InterPro" id="IPR013099">
    <property type="entry name" value="K_chnl_dom"/>
</dbReference>
<evidence type="ECO:0000256" key="8">
    <source>
        <dbReference type="RuleBase" id="RU003857"/>
    </source>
</evidence>
<dbReference type="PRINTS" id="PR01333">
    <property type="entry name" value="2POREKCHANEL"/>
</dbReference>
<comment type="similarity">
    <text evidence="8">Belongs to the two pore domain potassium channel (TC 1.A.1.8) family.</text>
</comment>
<dbReference type="Proteomes" id="UP000270094">
    <property type="component" value="Unassembled WGS sequence"/>
</dbReference>
<evidence type="ECO:0000259" key="10">
    <source>
        <dbReference type="Pfam" id="PF07885"/>
    </source>
</evidence>
<comment type="subcellular location">
    <subcellularLocation>
        <location evidence="1">Membrane</location>
        <topology evidence="1">Multi-pass membrane protein</topology>
    </subcellularLocation>
</comment>
<evidence type="ECO:0000256" key="7">
    <source>
        <dbReference type="ARBA" id="ARBA00023303"/>
    </source>
</evidence>
<feature type="transmembrane region" description="Helical" evidence="9">
    <location>
        <begin position="67"/>
        <end position="85"/>
    </location>
</feature>
<dbReference type="PANTHER" id="PTHR11003">
    <property type="entry name" value="POTASSIUM CHANNEL, SUBFAMILY K"/>
    <property type="match status" value="1"/>
</dbReference>
<dbReference type="InterPro" id="IPR003280">
    <property type="entry name" value="2pore_dom_K_chnl"/>
</dbReference>
<gene>
    <name evidence="11" type="ORF">SVUK_LOCUS6634</name>
</gene>
<evidence type="ECO:0000256" key="3">
    <source>
        <dbReference type="ARBA" id="ARBA00022692"/>
    </source>
</evidence>
<keyword evidence="5 8" id="KW-0406">Ion transport</keyword>
<evidence type="ECO:0000256" key="5">
    <source>
        <dbReference type="ARBA" id="ARBA00023065"/>
    </source>
</evidence>
<dbReference type="GO" id="GO:0022841">
    <property type="term" value="F:potassium ion leak channel activity"/>
    <property type="evidence" value="ECO:0007669"/>
    <property type="project" value="TreeGrafter"/>
</dbReference>
<feature type="transmembrane region" description="Helical" evidence="9">
    <location>
        <begin position="97"/>
        <end position="114"/>
    </location>
</feature>
<accession>A0A3P7INP7</accession>